<dbReference type="EMBL" id="CP024614">
    <property type="protein sequence ID" value="AUS51407.1"/>
    <property type="molecule type" value="Genomic_DNA"/>
</dbReference>
<gene>
    <name evidence="2" type="ORF">CAB90_02542</name>
</gene>
<evidence type="ECO:0000313" key="3">
    <source>
        <dbReference type="Proteomes" id="UP000236349"/>
    </source>
</evidence>
<evidence type="ECO:0000313" key="2">
    <source>
        <dbReference type="EMBL" id="AUS51407.1"/>
    </source>
</evidence>
<dbReference type="AlphaFoldDB" id="A0A2I7W909"/>
<organism evidence="2 3">
    <name type="scientific">Mycobacterium tuberculosis</name>
    <dbReference type="NCBI Taxonomy" id="1773"/>
    <lineage>
        <taxon>Bacteria</taxon>
        <taxon>Bacillati</taxon>
        <taxon>Actinomycetota</taxon>
        <taxon>Actinomycetes</taxon>
        <taxon>Mycobacteriales</taxon>
        <taxon>Mycobacteriaceae</taxon>
        <taxon>Mycobacterium</taxon>
        <taxon>Mycobacterium tuberculosis complex</taxon>
    </lineage>
</organism>
<sequence length="78" mass="8131">MTPIDKPNAGLAPVAIWPNPRVRRLVATAYLEFSVIPIANVGAGDLDSDIAATPGWSANGAHAGDQRDLRRGKAAGLQ</sequence>
<feature type="region of interest" description="Disordered" evidence="1">
    <location>
        <begin position="54"/>
        <end position="78"/>
    </location>
</feature>
<dbReference type="Proteomes" id="UP000236349">
    <property type="component" value="Chromosome"/>
</dbReference>
<name>A0A2I7W909_MYCTX</name>
<proteinExistence type="predicted"/>
<reference evidence="2 3" key="1">
    <citation type="submission" date="2017-10" db="EMBL/GenBank/DDBJ databases">
        <title>Clinical isolate obtained from a human patient with meningeal tuberculosis in michoacan, Mexico.</title>
        <authorList>
            <person name="Guillen-Nepita A.L."/>
            <person name="Negrete-Paz A.M."/>
            <person name="Vazquez-Marrufo G."/>
            <person name="Cruz-Hernandez A."/>
            <person name="Fresia P."/>
            <person name="Naya H."/>
            <person name="Vazquez-Garciduenas M.S."/>
        </authorList>
    </citation>
    <scope>NUCLEOTIDE SEQUENCE [LARGE SCALE GENOMIC DNA]</scope>
    <source>
        <strain evidence="3">Beijing/MYC004</strain>
    </source>
</reference>
<protein>
    <submittedName>
        <fullName evidence="2">Uncharacterized protein</fullName>
    </submittedName>
</protein>
<accession>A0A2I7W909</accession>
<evidence type="ECO:0000256" key="1">
    <source>
        <dbReference type="SAM" id="MobiDB-lite"/>
    </source>
</evidence>